<dbReference type="AlphaFoldDB" id="A0A382ZIM0"/>
<name>A0A382ZIM0_9ZZZZ</name>
<protein>
    <submittedName>
        <fullName evidence="1">Uncharacterized protein</fullName>
    </submittedName>
</protein>
<reference evidence="1" key="1">
    <citation type="submission" date="2018-05" db="EMBL/GenBank/DDBJ databases">
        <authorList>
            <person name="Lanie J.A."/>
            <person name="Ng W.-L."/>
            <person name="Kazmierczak K.M."/>
            <person name="Andrzejewski T.M."/>
            <person name="Davidsen T.M."/>
            <person name="Wayne K.J."/>
            <person name="Tettelin H."/>
            <person name="Glass J.I."/>
            <person name="Rusch D."/>
            <person name="Podicherti R."/>
            <person name="Tsui H.-C.T."/>
            <person name="Winkler M.E."/>
        </authorList>
    </citation>
    <scope>NUCLEOTIDE SEQUENCE</scope>
</reference>
<proteinExistence type="predicted"/>
<accession>A0A382ZIM0</accession>
<evidence type="ECO:0000313" key="1">
    <source>
        <dbReference type="EMBL" id="SVD94548.1"/>
    </source>
</evidence>
<dbReference type="EMBL" id="UINC01183677">
    <property type="protein sequence ID" value="SVD94548.1"/>
    <property type="molecule type" value="Genomic_DNA"/>
</dbReference>
<sequence>MLTVMFAFVALGLFGPQLAVVVVAGLQAWAPWLFR</sequence>
<organism evidence="1">
    <name type="scientific">marine metagenome</name>
    <dbReference type="NCBI Taxonomy" id="408172"/>
    <lineage>
        <taxon>unclassified sequences</taxon>
        <taxon>metagenomes</taxon>
        <taxon>ecological metagenomes</taxon>
    </lineage>
</organism>
<gene>
    <name evidence="1" type="ORF">METZ01_LOCUS447402</name>
</gene>